<gene>
    <name evidence="1" type="ORF">HJG63_003965</name>
</gene>
<dbReference type="AlphaFoldDB" id="A0A7J8D524"/>
<keyword evidence="2" id="KW-1185">Reference proteome</keyword>
<protein>
    <submittedName>
        <fullName evidence="1">Dynein axonemal heavy chain 11</fullName>
    </submittedName>
</protein>
<comment type="caution">
    <text evidence="1">The sequence shown here is derived from an EMBL/GenBank/DDBJ whole genome shotgun (WGS) entry which is preliminary data.</text>
</comment>
<proteinExistence type="predicted"/>
<evidence type="ECO:0000313" key="2">
    <source>
        <dbReference type="Proteomes" id="UP000593571"/>
    </source>
</evidence>
<dbReference type="EMBL" id="JACASE010000013">
    <property type="protein sequence ID" value="KAF6418223.1"/>
    <property type="molecule type" value="Genomic_DNA"/>
</dbReference>
<sequence>MAPCCTFTQDLMFKTAKIKNVLEATCRPNLYEKLKDLQYRLFVHIGFLFVKKLWLNTWKPSAWLFRASISSLLQTYSTSSQRELSRNR</sequence>
<evidence type="ECO:0000313" key="1">
    <source>
        <dbReference type="EMBL" id="KAF6418223.1"/>
    </source>
</evidence>
<name>A0A7J8D524_ROUAE</name>
<reference evidence="1 2" key="1">
    <citation type="journal article" date="2020" name="Nature">
        <title>Six reference-quality genomes reveal evolution of bat adaptations.</title>
        <authorList>
            <person name="Jebb D."/>
            <person name="Huang Z."/>
            <person name="Pippel M."/>
            <person name="Hughes G.M."/>
            <person name="Lavrichenko K."/>
            <person name="Devanna P."/>
            <person name="Winkler S."/>
            <person name="Jermiin L.S."/>
            <person name="Skirmuntt E.C."/>
            <person name="Katzourakis A."/>
            <person name="Burkitt-Gray L."/>
            <person name="Ray D.A."/>
            <person name="Sullivan K.A.M."/>
            <person name="Roscito J.G."/>
            <person name="Kirilenko B.M."/>
            <person name="Davalos L.M."/>
            <person name="Corthals A.P."/>
            <person name="Power M.L."/>
            <person name="Jones G."/>
            <person name="Ransome R.D."/>
            <person name="Dechmann D.K.N."/>
            <person name="Locatelli A.G."/>
            <person name="Puechmaille S.J."/>
            <person name="Fedrigo O."/>
            <person name="Jarvis E.D."/>
            <person name="Hiller M."/>
            <person name="Vernes S.C."/>
            <person name="Myers E.W."/>
            <person name="Teeling E.C."/>
        </authorList>
    </citation>
    <scope>NUCLEOTIDE SEQUENCE [LARGE SCALE GENOMIC DNA]</scope>
    <source>
        <strain evidence="1">MRouAeg1</strain>
        <tissue evidence="1">Muscle</tissue>
    </source>
</reference>
<organism evidence="1 2">
    <name type="scientific">Rousettus aegyptiacus</name>
    <name type="common">Egyptian fruit bat</name>
    <name type="synonym">Pteropus aegyptiacus</name>
    <dbReference type="NCBI Taxonomy" id="9407"/>
    <lineage>
        <taxon>Eukaryota</taxon>
        <taxon>Metazoa</taxon>
        <taxon>Chordata</taxon>
        <taxon>Craniata</taxon>
        <taxon>Vertebrata</taxon>
        <taxon>Euteleostomi</taxon>
        <taxon>Mammalia</taxon>
        <taxon>Eutheria</taxon>
        <taxon>Laurasiatheria</taxon>
        <taxon>Chiroptera</taxon>
        <taxon>Yinpterochiroptera</taxon>
        <taxon>Pteropodoidea</taxon>
        <taxon>Pteropodidae</taxon>
        <taxon>Rousettinae</taxon>
        <taxon>Rousettus</taxon>
    </lineage>
</organism>
<dbReference type="Proteomes" id="UP000593571">
    <property type="component" value="Unassembled WGS sequence"/>
</dbReference>
<accession>A0A7J8D524</accession>